<dbReference type="EMBL" id="MJMH01000173">
    <property type="protein sequence ID" value="OLQ91426.1"/>
    <property type="molecule type" value="Genomic_DNA"/>
</dbReference>
<dbReference type="Proteomes" id="UP000186039">
    <property type="component" value="Unassembled WGS sequence"/>
</dbReference>
<keyword evidence="2" id="KW-1185">Reference proteome</keyword>
<organism evidence="1 2">
    <name type="scientific">Vibrio panuliri</name>
    <dbReference type="NCBI Taxonomy" id="1381081"/>
    <lineage>
        <taxon>Bacteria</taxon>
        <taxon>Pseudomonadati</taxon>
        <taxon>Pseudomonadota</taxon>
        <taxon>Gammaproteobacteria</taxon>
        <taxon>Vibrionales</taxon>
        <taxon>Vibrionaceae</taxon>
        <taxon>Vibrio</taxon>
    </lineage>
</organism>
<comment type="caution">
    <text evidence="1">The sequence shown here is derived from an EMBL/GenBank/DDBJ whole genome shotgun (WGS) entry which is preliminary data.</text>
</comment>
<evidence type="ECO:0000313" key="1">
    <source>
        <dbReference type="EMBL" id="OLQ91426.1"/>
    </source>
</evidence>
<dbReference type="RefSeq" id="WP_075715149.1">
    <property type="nucleotide sequence ID" value="NZ_AP019655.1"/>
</dbReference>
<evidence type="ECO:0008006" key="3">
    <source>
        <dbReference type="Google" id="ProtNLM"/>
    </source>
</evidence>
<accession>A0ABX3FFT7</accession>
<name>A0ABX3FFT7_9VIBR</name>
<sequence length="203" mass="23495">MINSINSIYDASVKVNIKTGRRITICEDDVSAKLKKLHLKLFRGHMEGGTKVRNSIFIELDKNTEPHGRLSYFFCKDAKNVNKRSDLIIYHDKDEYLAILICDLKSSPRGCDDERAINQFRNSRKFIQYVNDLRLSYYETLKETRIFYVSFYPLLPMPQTTLIGVQNPPKLITYEQGINLEPVNMGENGEGEVLWEELLGKLP</sequence>
<proteinExistence type="predicted"/>
<gene>
    <name evidence="1" type="ORF">BIY20_01040</name>
</gene>
<evidence type="ECO:0000313" key="2">
    <source>
        <dbReference type="Proteomes" id="UP000186039"/>
    </source>
</evidence>
<reference evidence="1 2" key="1">
    <citation type="submission" date="2016-09" db="EMBL/GenBank/DDBJ databases">
        <title>Genomic Taxonomy of the Vibrionaceae.</title>
        <authorList>
            <person name="Gonzalez-Castillo A."/>
            <person name="Gomez-Gil B."/>
            <person name="Enciso-Ibarra K."/>
        </authorList>
    </citation>
    <scope>NUCLEOTIDE SEQUENCE [LARGE SCALE GENOMIC DNA]</scope>
    <source>
        <strain evidence="1 2">CAIM 1902</strain>
    </source>
</reference>
<protein>
    <recommendedName>
        <fullName evidence="3">Restriction endonuclease</fullName>
    </recommendedName>
</protein>